<feature type="compositionally biased region" description="Polar residues" evidence="4">
    <location>
        <begin position="628"/>
        <end position="649"/>
    </location>
</feature>
<dbReference type="Proteomes" id="UP000011885">
    <property type="component" value="Unassembled WGS sequence"/>
</dbReference>
<feature type="compositionally biased region" description="Polar residues" evidence="4">
    <location>
        <begin position="607"/>
        <end position="618"/>
    </location>
</feature>
<sequence length="770" mass="84160">MPSQTALPDETAIADTVHSDNQSLAAGSSDQVVRNQGFRDQAFRDQVRRTLDDLRDQLLAERADRSHWIGELSASALSTATAISALSVACEQLKDGEQRERYLDLIRRGVTWLQSQQNDDGGFGDTNRSHSNIATSYLVLAAHTLARRVDAMWTPEQDILPENTDAGSGSESSNDTDQSAGSDPPSGSDPFTQDERLRRYLDDAGGLDALRKRYGKDKTFVVPILNNLAIAGLVPWSEVAALPFEAAVFPQSMYRYLGMPVVSYAVPALVAIGQAKFYRSGCLPPLSWIRQASLNPTLALLERMQPDSGGYLEATPLTSFVVMSLVDSLAAQSLQLNPKLDRQSGADDCRCRVIETGLNFIEQSITPEGSWPIDTNLATWVTSLSIAALTSDPNDLREWSGVELVDWLLSCQHTERHPFTGADPGGWGWTDLSGAVPDADDTPGAILALLKLRNYVDAEQRGRIDQAISHGRDWLLGLQNRDGGWPTFCRGWGKLPFDRSSVDLTAHAIRALDDLSDSPKVDAAITVGLAFLRKQQRPDGSWVPLWFGNQDRVEEDNPIYGTAKVLVDVHPRLDKTAVVRGIEYLINHQNADGGWGGGESVERFWNTPDQSNSLNGQAARQIAGSGVVSPQRSMHPSSNSDTDATQAPNPTAKPSHDFGVSTVEETALAVEALASLWDRLNTTGVASIPDPNPDGPRLTDRTRDAILSGSRWLMRAARGGRLDVAWPIGFYFAKLWYHERLYPLIFTTAALGRVAGLDDTLSRPDTTLPR</sequence>
<feature type="domain" description="Prenyltransferase alpha-alpha toroid" evidence="5">
    <location>
        <begin position="104"/>
        <end position="148"/>
    </location>
</feature>
<dbReference type="Gene3D" id="1.50.10.20">
    <property type="match status" value="3"/>
</dbReference>
<evidence type="ECO:0000256" key="1">
    <source>
        <dbReference type="ARBA" id="ARBA00004999"/>
    </source>
</evidence>
<evidence type="ECO:0000259" key="6">
    <source>
        <dbReference type="Pfam" id="PF13243"/>
    </source>
</evidence>
<gene>
    <name evidence="7" type="ORF">RSSM_00880</name>
</gene>
<dbReference type="UniPathway" id="UPA00337"/>
<feature type="compositionally biased region" description="Polar residues" evidence="4">
    <location>
        <begin position="165"/>
        <end position="180"/>
    </location>
</feature>
<keyword evidence="3" id="KW-0677">Repeat</keyword>
<dbReference type="Pfam" id="PF00432">
    <property type="entry name" value="Prenyltrans"/>
    <property type="match status" value="1"/>
</dbReference>
<organism evidence="7 8">
    <name type="scientific">Rhodopirellula sallentina SM41</name>
    <dbReference type="NCBI Taxonomy" id="1263870"/>
    <lineage>
        <taxon>Bacteria</taxon>
        <taxon>Pseudomonadati</taxon>
        <taxon>Planctomycetota</taxon>
        <taxon>Planctomycetia</taxon>
        <taxon>Pirellulales</taxon>
        <taxon>Pirellulaceae</taxon>
        <taxon>Rhodopirellula</taxon>
    </lineage>
</organism>
<name>M5U8T9_9BACT</name>
<reference evidence="7 8" key="1">
    <citation type="journal article" date="2013" name="Mar. Genomics">
        <title>Expression of sulfatases in Rhodopirellula baltica and the diversity of sulfatases in the genus Rhodopirellula.</title>
        <authorList>
            <person name="Wegner C.E."/>
            <person name="Richter-Heitmann T."/>
            <person name="Klindworth A."/>
            <person name="Klockow C."/>
            <person name="Richter M."/>
            <person name="Achstetter T."/>
            <person name="Glockner F.O."/>
            <person name="Harder J."/>
        </authorList>
    </citation>
    <scope>NUCLEOTIDE SEQUENCE [LARGE SCALE GENOMIC DNA]</scope>
    <source>
        <strain evidence="7 8">SM41</strain>
    </source>
</reference>
<dbReference type="InterPro" id="IPR008930">
    <property type="entry name" value="Terpenoid_cyclase/PrenylTrfase"/>
</dbReference>
<dbReference type="InterPro" id="IPR018333">
    <property type="entry name" value="Squalene_cyclase"/>
</dbReference>
<comment type="pathway">
    <text evidence="1">Secondary metabolite biosynthesis; hopanoid biosynthesis.</text>
</comment>
<feature type="compositionally biased region" description="Low complexity" evidence="4">
    <location>
        <begin position="181"/>
        <end position="190"/>
    </location>
</feature>
<keyword evidence="8" id="KW-1185">Reference proteome</keyword>
<evidence type="ECO:0000256" key="3">
    <source>
        <dbReference type="ARBA" id="ARBA00022737"/>
    </source>
</evidence>
<dbReference type="EMBL" id="ANOH01000074">
    <property type="protein sequence ID" value="EMI57689.1"/>
    <property type="molecule type" value="Genomic_DNA"/>
</dbReference>
<proteinExistence type="inferred from homology"/>
<dbReference type="SUPFAM" id="SSF48239">
    <property type="entry name" value="Terpenoid cyclases/Protein prenyltransferases"/>
    <property type="match status" value="3"/>
</dbReference>
<dbReference type="GO" id="GO:0016104">
    <property type="term" value="P:triterpenoid biosynthetic process"/>
    <property type="evidence" value="ECO:0007669"/>
    <property type="project" value="InterPro"/>
</dbReference>
<dbReference type="GO" id="GO:0016866">
    <property type="term" value="F:intramolecular transferase activity"/>
    <property type="evidence" value="ECO:0007669"/>
    <property type="project" value="InterPro"/>
</dbReference>
<comment type="similarity">
    <text evidence="2">Belongs to the terpene cyclase/mutase family.</text>
</comment>
<dbReference type="GO" id="GO:0005811">
    <property type="term" value="C:lipid droplet"/>
    <property type="evidence" value="ECO:0007669"/>
    <property type="project" value="InterPro"/>
</dbReference>
<evidence type="ECO:0000259" key="5">
    <source>
        <dbReference type="Pfam" id="PF00432"/>
    </source>
</evidence>
<dbReference type="AlphaFoldDB" id="M5U8T9"/>
<accession>M5U8T9</accession>
<evidence type="ECO:0000256" key="4">
    <source>
        <dbReference type="SAM" id="MobiDB-lite"/>
    </source>
</evidence>
<protein>
    <submittedName>
        <fullName evidence="7">Squalene-hopene cyclase</fullName>
    </submittedName>
</protein>
<dbReference type="PATRIC" id="fig|1263870.3.peg.960"/>
<evidence type="ECO:0000313" key="8">
    <source>
        <dbReference type="Proteomes" id="UP000011885"/>
    </source>
</evidence>
<dbReference type="Pfam" id="PF13243">
    <property type="entry name" value="SQHop_cyclase_C"/>
    <property type="match status" value="1"/>
</dbReference>
<feature type="region of interest" description="Disordered" evidence="4">
    <location>
        <begin position="156"/>
        <end position="194"/>
    </location>
</feature>
<dbReference type="InterPro" id="IPR001330">
    <property type="entry name" value="Prenyltrans"/>
</dbReference>
<dbReference type="PANTHER" id="PTHR11764:SF20">
    <property type="entry name" value="LANOSTEROL SYNTHASE"/>
    <property type="match status" value="1"/>
</dbReference>
<dbReference type="RefSeq" id="WP_008674805.1">
    <property type="nucleotide sequence ID" value="NZ_ANOH01000074.1"/>
</dbReference>
<feature type="region of interest" description="Disordered" evidence="4">
    <location>
        <begin position="606"/>
        <end position="658"/>
    </location>
</feature>
<comment type="caution">
    <text evidence="7">The sequence shown here is derived from an EMBL/GenBank/DDBJ whole genome shotgun (WGS) entry which is preliminary data.</text>
</comment>
<feature type="domain" description="Squalene cyclase C-terminal" evidence="6">
    <location>
        <begin position="379"/>
        <end position="607"/>
    </location>
</feature>
<dbReference type="InterPro" id="IPR032696">
    <property type="entry name" value="SQ_cyclase_C"/>
</dbReference>
<evidence type="ECO:0000313" key="7">
    <source>
        <dbReference type="EMBL" id="EMI57689.1"/>
    </source>
</evidence>
<dbReference type="PANTHER" id="PTHR11764">
    <property type="entry name" value="TERPENE CYCLASE/MUTASE FAMILY MEMBER"/>
    <property type="match status" value="1"/>
</dbReference>
<evidence type="ECO:0000256" key="2">
    <source>
        <dbReference type="ARBA" id="ARBA00009755"/>
    </source>
</evidence>